<feature type="region of interest" description="Disordered" evidence="1">
    <location>
        <begin position="1"/>
        <end position="22"/>
    </location>
</feature>
<feature type="compositionally biased region" description="Polar residues" evidence="1">
    <location>
        <begin position="13"/>
        <end position="22"/>
    </location>
</feature>
<evidence type="ECO:0000313" key="2">
    <source>
        <dbReference type="EMBL" id="EMA42146.1"/>
    </source>
</evidence>
<dbReference type="Proteomes" id="UP000011568">
    <property type="component" value="Unassembled WGS sequence"/>
</dbReference>
<evidence type="ECO:0000256" key="1">
    <source>
        <dbReference type="SAM" id="MobiDB-lite"/>
    </source>
</evidence>
<accession>M0M8T1</accession>
<protein>
    <submittedName>
        <fullName evidence="2">Uncharacterized protein</fullName>
    </submittedName>
</protein>
<evidence type="ECO:0000313" key="3">
    <source>
        <dbReference type="Proteomes" id="UP000011568"/>
    </source>
</evidence>
<dbReference type="EMBL" id="AOMC01000135">
    <property type="protein sequence ID" value="EMA42146.1"/>
    <property type="molecule type" value="Genomic_DNA"/>
</dbReference>
<name>M0M8T1_HALMO</name>
<organism evidence="2 3">
    <name type="scientific">Halococcus morrhuae DSM 1307</name>
    <dbReference type="NCBI Taxonomy" id="931277"/>
    <lineage>
        <taxon>Archaea</taxon>
        <taxon>Methanobacteriati</taxon>
        <taxon>Methanobacteriota</taxon>
        <taxon>Stenosarchaea group</taxon>
        <taxon>Halobacteria</taxon>
        <taxon>Halobacteriales</taxon>
        <taxon>Halococcaceae</taxon>
        <taxon>Halococcus</taxon>
    </lineage>
</organism>
<sequence>MPTISLSVEKRTGSSSARQSASRMLNRVSFPMSANASAGATQSTHSWMSGVLMAVLPRPER</sequence>
<dbReference type="AlphaFoldDB" id="M0M8T1"/>
<reference evidence="2 3" key="1">
    <citation type="journal article" date="2014" name="PLoS Genet.">
        <title>Phylogenetically driven sequencing of extremely halophilic archaea reveals strategies for static and dynamic osmo-response.</title>
        <authorList>
            <person name="Becker E.A."/>
            <person name="Seitzer P.M."/>
            <person name="Tritt A."/>
            <person name="Larsen D."/>
            <person name="Krusor M."/>
            <person name="Yao A.I."/>
            <person name="Wu D."/>
            <person name="Madern D."/>
            <person name="Eisen J.A."/>
            <person name="Darling A.E."/>
            <person name="Facciotti M.T."/>
        </authorList>
    </citation>
    <scope>NUCLEOTIDE SEQUENCE [LARGE SCALE GENOMIC DNA]</scope>
    <source>
        <strain evidence="2 3">DSM 1307</strain>
    </source>
</reference>
<proteinExistence type="predicted"/>
<gene>
    <name evidence="2" type="ORF">C448_11466</name>
</gene>
<keyword evidence="3" id="KW-1185">Reference proteome</keyword>
<comment type="caution">
    <text evidence="2">The sequence shown here is derived from an EMBL/GenBank/DDBJ whole genome shotgun (WGS) entry which is preliminary data.</text>
</comment>